<dbReference type="InterPro" id="IPR029058">
    <property type="entry name" value="AB_hydrolase_fold"/>
</dbReference>
<dbReference type="PANTHER" id="PTHR43798:SF31">
    <property type="entry name" value="AB HYDROLASE SUPERFAMILY PROTEIN YCLE"/>
    <property type="match status" value="1"/>
</dbReference>
<feature type="domain" description="AB hydrolase-1" evidence="2">
    <location>
        <begin position="25"/>
        <end position="250"/>
    </location>
</feature>
<keyword evidence="1" id="KW-0378">Hydrolase</keyword>
<proteinExistence type="predicted"/>
<dbReference type="Gene3D" id="3.40.50.1820">
    <property type="entry name" value="alpha/beta hydrolase"/>
    <property type="match status" value="1"/>
</dbReference>
<evidence type="ECO:0000313" key="3">
    <source>
        <dbReference type="EMBL" id="GIF55689.1"/>
    </source>
</evidence>
<name>A0ABQ4BYS7_9ACTN</name>
<dbReference type="EMBL" id="BONC01000009">
    <property type="protein sequence ID" value="GIF55689.1"/>
    <property type="molecule type" value="Genomic_DNA"/>
</dbReference>
<reference evidence="3 4" key="1">
    <citation type="submission" date="2021-01" db="EMBL/GenBank/DDBJ databases">
        <title>Whole genome shotgun sequence of Asanoa iriomotensis NBRC 100142.</title>
        <authorList>
            <person name="Komaki H."/>
            <person name="Tamura T."/>
        </authorList>
    </citation>
    <scope>NUCLEOTIDE SEQUENCE [LARGE SCALE GENOMIC DNA]</scope>
    <source>
        <strain evidence="3 4">NBRC 100142</strain>
    </source>
</reference>
<dbReference type="Proteomes" id="UP000624325">
    <property type="component" value="Unassembled WGS sequence"/>
</dbReference>
<dbReference type="InterPro" id="IPR050266">
    <property type="entry name" value="AB_hydrolase_sf"/>
</dbReference>
<keyword evidence="4" id="KW-1185">Reference proteome</keyword>
<comment type="caution">
    <text evidence="3">The sequence shown here is derived from an EMBL/GenBank/DDBJ whole genome shotgun (WGS) entry which is preliminary data.</text>
</comment>
<dbReference type="InterPro" id="IPR000073">
    <property type="entry name" value="AB_hydrolase_1"/>
</dbReference>
<gene>
    <name evidence="3" type="ORF">Air01nite_17840</name>
</gene>
<accession>A0ABQ4BYS7</accession>
<dbReference type="PANTHER" id="PTHR43798">
    <property type="entry name" value="MONOACYLGLYCEROL LIPASE"/>
    <property type="match status" value="1"/>
</dbReference>
<evidence type="ECO:0000259" key="2">
    <source>
        <dbReference type="Pfam" id="PF00561"/>
    </source>
</evidence>
<dbReference type="SUPFAM" id="SSF53474">
    <property type="entry name" value="alpha/beta-Hydrolases"/>
    <property type="match status" value="1"/>
</dbReference>
<sequence>MRMRRVDVRRDGVTLSCLDGGTGDTVVLLHGLAGSAREMLAPAESLLPNHHVIAVDQRGHGHSTRRPQDLSRQAYVDDVLAVVDHLAAGQPVTLVGQSMGGHTAMLVAARHPGLVRRLVMVEAGVGGDAPEDYPAKLGGWFASWPVPFPDLAAATDFLGSTPIALSWSRDLEERADGLWPRFEPDVMRAAIAAVAEEARWEEWQTIKAPTLLVRGQHGTMKTAEVERMRALRPDVQHVVVPNAGHDVHLEQHGAWTRVLNAFLDR</sequence>
<dbReference type="Pfam" id="PF00561">
    <property type="entry name" value="Abhydrolase_1"/>
    <property type="match status" value="1"/>
</dbReference>
<protein>
    <recommendedName>
        <fullName evidence="2">AB hydrolase-1 domain-containing protein</fullName>
    </recommendedName>
</protein>
<dbReference type="PRINTS" id="PR00111">
    <property type="entry name" value="ABHYDROLASE"/>
</dbReference>
<evidence type="ECO:0000256" key="1">
    <source>
        <dbReference type="ARBA" id="ARBA00022801"/>
    </source>
</evidence>
<organism evidence="3 4">
    <name type="scientific">Asanoa iriomotensis</name>
    <dbReference type="NCBI Taxonomy" id="234613"/>
    <lineage>
        <taxon>Bacteria</taxon>
        <taxon>Bacillati</taxon>
        <taxon>Actinomycetota</taxon>
        <taxon>Actinomycetes</taxon>
        <taxon>Micromonosporales</taxon>
        <taxon>Micromonosporaceae</taxon>
        <taxon>Asanoa</taxon>
    </lineage>
</organism>
<evidence type="ECO:0000313" key="4">
    <source>
        <dbReference type="Proteomes" id="UP000624325"/>
    </source>
</evidence>